<keyword evidence="4" id="KW-1185">Reference proteome</keyword>
<gene>
    <name evidence="3" type="ORF">ACFO3Q_05220</name>
</gene>
<accession>A0ABV9NGS3</accession>
<reference evidence="4" key="1">
    <citation type="journal article" date="2019" name="Int. J. Syst. Evol. Microbiol.">
        <title>The Global Catalogue of Microorganisms (GCM) 10K type strain sequencing project: providing services to taxonomists for standard genome sequencing and annotation.</title>
        <authorList>
            <consortium name="The Broad Institute Genomics Platform"/>
            <consortium name="The Broad Institute Genome Sequencing Center for Infectious Disease"/>
            <person name="Wu L."/>
            <person name="Ma J."/>
        </authorList>
    </citation>
    <scope>NUCLEOTIDE SEQUENCE [LARGE SCALE GENOMIC DNA]</scope>
    <source>
        <strain evidence="4">CGMCC 1.13574</strain>
    </source>
</reference>
<evidence type="ECO:0000313" key="3">
    <source>
        <dbReference type="EMBL" id="MFC4727567.1"/>
    </source>
</evidence>
<feature type="region of interest" description="Disordered" evidence="1">
    <location>
        <begin position="102"/>
        <end position="126"/>
    </location>
</feature>
<feature type="signal peptide" evidence="2">
    <location>
        <begin position="1"/>
        <end position="21"/>
    </location>
</feature>
<proteinExistence type="predicted"/>
<dbReference type="Proteomes" id="UP001595892">
    <property type="component" value="Unassembled WGS sequence"/>
</dbReference>
<dbReference type="RefSeq" id="WP_377003575.1">
    <property type="nucleotide sequence ID" value="NZ_JBHSGG010000014.1"/>
</dbReference>
<feature type="chain" id="PRO_5047303747" description="Lipoprotein" evidence="2">
    <location>
        <begin position="22"/>
        <end position="126"/>
    </location>
</feature>
<dbReference type="PROSITE" id="PS51257">
    <property type="entry name" value="PROKAR_LIPOPROTEIN"/>
    <property type="match status" value="1"/>
</dbReference>
<evidence type="ECO:0000313" key="4">
    <source>
        <dbReference type="Proteomes" id="UP001595892"/>
    </source>
</evidence>
<comment type="caution">
    <text evidence="3">The sequence shown here is derived from an EMBL/GenBank/DDBJ whole genome shotgun (WGS) entry which is preliminary data.</text>
</comment>
<protein>
    <recommendedName>
        <fullName evidence="5">Lipoprotein</fullName>
    </recommendedName>
</protein>
<dbReference type="EMBL" id="JBHSGG010000014">
    <property type="protein sequence ID" value="MFC4727567.1"/>
    <property type="molecule type" value="Genomic_DNA"/>
</dbReference>
<organism evidence="3 4">
    <name type="scientific">Coralloluteibacterium thermophilum</name>
    <dbReference type="NCBI Taxonomy" id="2707049"/>
    <lineage>
        <taxon>Bacteria</taxon>
        <taxon>Pseudomonadati</taxon>
        <taxon>Pseudomonadota</taxon>
        <taxon>Gammaproteobacteria</taxon>
        <taxon>Lysobacterales</taxon>
        <taxon>Lysobacteraceae</taxon>
        <taxon>Coralloluteibacterium</taxon>
    </lineage>
</organism>
<evidence type="ECO:0008006" key="5">
    <source>
        <dbReference type="Google" id="ProtNLM"/>
    </source>
</evidence>
<evidence type="ECO:0000256" key="2">
    <source>
        <dbReference type="SAM" id="SignalP"/>
    </source>
</evidence>
<evidence type="ECO:0000256" key="1">
    <source>
        <dbReference type="SAM" id="MobiDB-lite"/>
    </source>
</evidence>
<name>A0ABV9NGS3_9GAMM</name>
<sequence length="126" mass="12873">MRATIAMATAAVLAGCTTAPALRQQPVAMQLETTAAPRAYARCVERAWDALPGASADLSREGGGAYSVVLRQHGQDSVLLLAEPAGEGTRVALRYRPVTAGGHGAATRAADDCRANPSGLSVGRDG</sequence>
<keyword evidence="2" id="KW-0732">Signal</keyword>